<dbReference type="Proteomes" id="UP000076244">
    <property type="component" value="Chromosome"/>
</dbReference>
<accession>A0A0R2HPX5</accession>
<dbReference type="GeneID" id="57276424"/>
<dbReference type="EMBL" id="CP012288">
    <property type="protein sequence ID" value="AMV67009.1"/>
    <property type="molecule type" value="Genomic_DNA"/>
</dbReference>
<proteinExistence type="predicted"/>
<protein>
    <recommendedName>
        <fullName evidence="6">DUF2812 domain-containing protein</fullName>
    </recommendedName>
</protein>
<evidence type="ECO:0000256" key="1">
    <source>
        <dbReference type="SAM" id="Phobius"/>
    </source>
</evidence>
<keyword evidence="1" id="KW-0812">Transmembrane</keyword>
<feature type="transmembrane region" description="Helical" evidence="1">
    <location>
        <begin position="158"/>
        <end position="180"/>
    </location>
</feature>
<reference evidence="4 5" key="1">
    <citation type="journal article" date="2016" name="PLoS ONE">
        <title>The Identification of Novel Diagnostic Marker Genes for the Detection of Beer Spoiling Pediococcus damnosus Strains Using the BlAst Diagnostic Gene findEr.</title>
        <authorList>
            <person name="Behr J."/>
            <person name="Geissler A.J."/>
            <person name="Schmid J."/>
            <person name="Zehe A."/>
            <person name="Vogel R.F."/>
        </authorList>
    </citation>
    <scope>NUCLEOTIDE SEQUENCE [LARGE SCALE GENOMIC DNA]</scope>
    <source>
        <strain evidence="2 5">TMW 2.1533</strain>
        <strain evidence="3 4">TMW 2.1535</strain>
    </source>
</reference>
<dbReference type="AlphaFoldDB" id="A0A0R2HPX5"/>
<dbReference type="KEGG" id="pdm:ADU72_1076"/>
<gene>
    <name evidence="2" type="ORF">ADU70_1620</name>
    <name evidence="3" type="ORF">ADU72_1076</name>
</gene>
<keyword evidence="1" id="KW-0472">Membrane</keyword>
<keyword evidence="4" id="KW-1185">Reference proteome</keyword>
<evidence type="ECO:0000313" key="4">
    <source>
        <dbReference type="Proteomes" id="UP000076244"/>
    </source>
</evidence>
<keyword evidence="1" id="KW-1133">Transmembrane helix</keyword>
<organism evidence="2 5">
    <name type="scientific">Pediococcus damnosus</name>
    <dbReference type="NCBI Taxonomy" id="51663"/>
    <lineage>
        <taxon>Bacteria</taxon>
        <taxon>Bacillati</taxon>
        <taxon>Bacillota</taxon>
        <taxon>Bacilli</taxon>
        <taxon>Lactobacillales</taxon>
        <taxon>Lactobacillaceae</taxon>
        <taxon>Pediococcus</taxon>
    </lineage>
</organism>
<feature type="transmembrane region" description="Helical" evidence="1">
    <location>
        <begin position="119"/>
        <end position="138"/>
    </location>
</feature>
<dbReference type="Proteomes" id="UP000076405">
    <property type="component" value="Chromosome"/>
</dbReference>
<evidence type="ECO:0000313" key="5">
    <source>
        <dbReference type="Proteomes" id="UP000076405"/>
    </source>
</evidence>
<dbReference type="EMBL" id="CP012275">
    <property type="protein sequence ID" value="AMV63100.1"/>
    <property type="molecule type" value="Genomic_DNA"/>
</dbReference>
<sequence>MKKVKFFIKGSKNEQDWLNNFSEKGWKLSHAGKLMYSFEFDKTPSYILTNYSKELVAEKTSKNSRVELIQNLKIKKPSFFVQYYSTTDEHLVLPKGESDLIVSGKIANIYKDRATLSQIIWVFAGFLLFLGRIIYISVNHLAPMQGLGMLSNFVNSNLFWMLLISWLLILLVILGASSKFRKIDANYRMQTKDYQGTYLPNKYVEINTDRKPFDIQLFADVGIWQLVTDDGNGNFYYRLQTLYTDEEIEKKIREKATNVKNIKITKWLGSFYLPIG</sequence>
<evidence type="ECO:0000313" key="3">
    <source>
        <dbReference type="EMBL" id="AMV67009.1"/>
    </source>
</evidence>
<dbReference type="RefSeq" id="WP_046871358.1">
    <property type="nucleotide sequence ID" value="NZ_BAAAXI010000186.1"/>
</dbReference>
<evidence type="ECO:0000313" key="2">
    <source>
        <dbReference type="EMBL" id="AMV63100.1"/>
    </source>
</evidence>
<dbReference type="OrthoDB" id="2317427at2"/>
<name>A0A0R2HPX5_9LACO</name>
<evidence type="ECO:0008006" key="6">
    <source>
        <dbReference type="Google" id="ProtNLM"/>
    </source>
</evidence>